<comment type="caution">
    <text evidence="2">The sequence shown here is derived from an EMBL/GenBank/DDBJ whole genome shotgun (WGS) entry which is preliminary data.</text>
</comment>
<name>A0A0F9ADQ3_9ZZZZ</name>
<protein>
    <submittedName>
        <fullName evidence="2">Uncharacterized protein</fullName>
    </submittedName>
</protein>
<feature type="transmembrane region" description="Helical" evidence="1">
    <location>
        <begin position="24"/>
        <end position="42"/>
    </location>
</feature>
<dbReference type="PROSITE" id="PS51257">
    <property type="entry name" value="PROKAR_LIPOPROTEIN"/>
    <property type="match status" value="1"/>
</dbReference>
<proteinExistence type="predicted"/>
<organism evidence="2">
    <name type="scientific">marine sediment metagenome</name>
    <dbReference type="NCBI Taxonomy" id="412755"/>
    <lineage>
        <taxon>unclassified sequences</taxon>
        <taxon>metagenomes</taxon>
        <taxon>ecological metagenomes</taxon>
    </lineage>
</organism>
<keyword evidence="1" id="KW-0472">Membrane</keyword>
<gene>
    <name evidence="2" type="ORF">LCGC14_2663280</name>
</gene>
<evidence type="ECO:0000256" key="1">
    <source>
        <dbReference type="SAM" id="Phobius"/>
    </source>
</evidence>
<dbReference type="EMBL" id="LAZR01046510">
    <property type="protein sequence ID" value="KKK96385.1"/>
    <property type="molecule type" value="Genomic_DNA"/>
</dbReference>
<accession>A0A0F9ADQ3</accession>
<keyword evidence="1" id="KW-0812">Transmembrane</keyword>
<dbReference type="AlphaFoldDB" id="A0A0F9ADQ3"/>
<sequence>METLKEIGQDWKNCFLLKDKFKGIMFYIILASCIFFGILYLINK</sequence>
<evidence type="ECO:0000313" key="2">
    <source>
        <dbReference type="EMBL" id="KKK96385.1"/>
    </source>
</evidence>
<reference evidence="2" key="1">
    <citation type="journal article" date="2015" name="Nature">
        <title>Complex archaea that bridge the gap between prokaryotes and eukaryotes.</title>
        <authorList>
            <person name="Spang A."/>
            <person name="Saw J.H."/>
            <person name="Jorgensen S.L."/>
            <person name="Zaremba-Niedzwiedzka K."/>
            <person name="Martijn J."/>
            <person name="Lind A.E."/>
            <person name="van Eijk R."/>
            <person name="Schleper C."/>
            <person name="Guy L."/>
            <person name="Ettema T.J."/>
        </authorList>
    </citation>
    <scope>NUCLEOTIDE SEQUENCE</scope>
</reference>
<keyword evidence="1" id="KW-1133">Transmembrane helix</keyword>